<comment type="caution">
    <text evidence="1">The sequence shown here is derived from an EMBL/GenBank/DDBJ whole genome shotgun (WGS) entry which is preliminary data.</text>
</comment>
<evidence type="ECO:0000313" key="2">
    <source>
        <dbReference type="Proteomes" id="UP000577386"/>
    </source>
</evidence>
<sequence length="100" mass="11079">MKERLLPWAGSDGKPCYVIGDGVGYVSRVADQVESVQLGMAGRLLNHTAELLAEQEKQLTNEELHYLVRRFVESLTEIKRIAESRGARLAGAVDQPIVET</sequence>
<dbReference type="RefSeq" id="WP_182775730.1">
    <property type="nucleotide sequence ID" value="NZ_BAAAHW010000017.1"/>
</dbReference>
<dbReference type="Proteomes" id="UP000577386">
    <property type="component" value="Unassembled WGS sequence"/>
</dbReference>
<organism evidence="1 2">
    <name type="scientific">Streptomyces murinus</name>
    <dbReference type="NCBI Taxonomy" id="33900"/>
    <lineage>
        <taxon>Bacteria</taxon>
        <taxon>Bacillati</taxon>
        <taxon>Actinomycetota</taxon>
        <taxon>Actinomycetes</taxon>
        <taxon>Kitasatosporales</taxon>
        <taxon>Streptomycetaceae</taxon>
        <taxon>Streptomyces</taxon>
    </lineage>
</organism>
<name>A0A7W3RL65_STRMR</name>
<gene>
    <name evidence="1" type="ORF">HDA42_002924</name>
</gene>
<dbReference type="EMBL" id="JACJIJ010000002">
    <property type="protein sequence ID" value="MBA9053746.1"/>
    <property type="molecule type" value="Genomic_DNA"/>
</dbReference>
<accession>A0A7W3RL65</accession>
<proteinExistence type="predicted"/>
<reference evidence="1 2" key="1">
    <citation type="submission" date="2020-08" db="EMBL/GenBank/DDBJ databases">
        <title>Sequencing the genomes of 1000 actinobacteria strains.</title>
        <authorList>
            <person name="Klenk H.-P."/>
        </authorList>
    </citation>
    <scope>NUCLEOTIDE SEQUENCE [LARGE SCALE GENOMIC DNA]</scope>
    <source>
        <strain evidence="1 2">DSM 41827</strain>
    </source>
</reference>
<protein>
    <submittedName>
        <fullName evidence="1">Uncharacterized protein</fullName>
    </submittedName>
</protein>
<evidence type="ECO:0000313" key="1">
    <source>
        <dbReference type="EMBL" id="MBA9053746.1"/>
    </source>
</evidence>
<dbReference type="GeneID" id="93981471"/>
<keyword evidence="2" id="KW-1185">Reference proteome</keyword>
<dbReference type="AlphaFoldDB" id="A0A7W3RL65"/>